<name>A0A3F2RLV4_9STRA</name>
<organism evidence="4 6">
    <name type="scientific">Phytophthora kernoviae</name>
    <dbReference type="NCBI Taxonomy" id="325452"/>
    <lineage>
        <taxon>Eukaryota</taxon>
        <taxon>Sar</taxon>
        <taxon>Stramenopiles</taxon>
        <taxon>Oomycota</taxon>
        <taxon>Peronosporomycetes</taxon>
        <taxon>Peronosporales</taxon>
        <taxon>Peronosporaceae</taxon>
        <taxon>Phytophthora</taxon>
    </lineage>
</organism>
<feature type="compositionally biased region" description="Polar residues" evidence="2">
    <location>
        <begin position="234"/>
        <end position="249"/>
    </location>
</feature>
<dbReference type="PROSITE" id="PS50102">
    <property type="entry name" value="RRM"/>
    <property type="match status" value="1"/>
</dbReference>
<protein>
    <recommendedName>
        <fullName evidence="3">RRM domain-containing protein</fullName>
    </recommendedName>
</protein>
<dbReference type="Gene3D" id="3.30.70.330">
    <property type="match status" value="1"/>
</dbReference>
<accession>A0A3F2RLV4</accession>
<feature type="compositionally biased region" description="Basic and acidic residues" evidence="2">
    <location>
        <begin position="168"/>
        <end position="178"/>
    </location>
</feature>
<feature type="region of interest" description="Disordered" evidence="2">
    <location>
        <begin position="616"/>
        <end position="715"/>
    </location>
</feature>
<dbReference type="GO" id="GO:0003723">
    <property type="term" value="F:RNA binding"/>
    <property type="evidence" value="ECO:0007669"/>
    <property type="project" value="UniProtKB-UniRule"/>
</dbReference>
<feature type="region of interest" description="Disordered" evidence="2">
    <location>
        <begin position="168"/>
        <end position="307"/>
    </location>
</feature>
<feature type="compositionally biased region" description="Basic and acidic residues" evidence="2">
    <location>
        <begin position="691"/>
        <end position="715"/>
    </location>
</feature>
<feature type="compositionally biased region" description="Basic and acidic residues" evidence="2">
    <location>
        <begin position="512"/>
        <end position="551"/>
    </location>
</feature>
<evidence type="ECO:0000259" key="3">
    <source>
        <dbReference type="PROSITE" id="PS50102"/>
    </source>
</evidence>
<dbReference type="Proteomes" id="UP000277300">
    <property type="component" value="Unassembled WGS sequence"/>
</dbReference>
<feature type="compositionally biased region" description="Gly residues" evidence="2">
    <location>
        <begin position="648"/>
        <end position="660"/>
    </location>
</feature>
<dbReference type="EMBL" id="MBDO02000199">
    <property type="protein sequence ID" value="RLN60138.1"/>
    <property type="molecule type" value="Genomic_DNA"/>
</dbReference>
<feature type="compositionally biased region" description="Polar residues" evidence="2">
    <location>
        <begin position="296"/>
        <end position="305"/>
    </location>
</feature>
<dbReference type="InterPro" id="IPR012677">
    <property type="entry name" value="Nucleotide-bd_a/b_plait_sf"/>
</dbReference>
<proteinExistence type="predicted"/>
<dbReference type="InterPro" id="IPR035979">
    <property type="entry name" value="RBD_domain_sf"/>
</dbReference>
<dbReference type="CDD" id="cd00590">
    <property type="entry name" value="RRM_SF"/>
    <property type="match status" value="1"/>
</dbReference>
<evidence type="ECO:0000256" key="2">
    <source>
        <dbReference type="SAM" id="MobiDB-lite"/>
    </source>
</evidence>
<comment type="caution">
    <text evidence="4">The sequence shown here is derived from an EMBL/GenBank/DDBJ whole genome shotgun (WGS) entry which is preliminary data.</text>
</comment>
<dbReference type="InterPro" id="IPR000504">
    <property type="entry name" value="RRM_dom"/>
</dbReference>
<dbReference type="OrthoDB" id="122546at2759"/>
<reference evidence="6 7" key="1">
    <citation type="submission" date="2018-07" db="EMBL/GenBank/DDBJ databases">
        <title>Genome sequencing of oomycete isolates from Chile give support for New Zealand origin for Phytophthora kernoviae and make available the first Nothophytophthora sp. genome.</title>
        <authorList>
            <person name="Studholme D.J."/>
            <person name="Sanfuentes E."/>
            <person name="Panda P."/>
            <person name="Hill R."/>
            <person name="Sambles C."/>
            <person name="Grant M."/>
            <person name="Williams N.M."/>
            <person name="Mcdougal R.L."/>
        </authorList>
    </citation>
    <scope>NUCLEOTIDE SEQUENCE [LARGE SCALE GENOMIC DNA]</scope>
    <source>
        <strain evidence="4">Chile6</strain>
        <strain evidence="5">Chile7</strain>
    </source>
</reference>
<dbReference type="SUPFAM" id="SSF54928">
    <property type="entry name" value="RNA-binding domain, RBD"/>
    <property type="match status" value="1"/>
</dbReference>
<feature type="compositionally biased region" description="Polar residues" evidence="2">
    <location>
        <begin position="258"/>
        <end position="284"/>
    </location>
</feature>
<dbReference type="AlphaFoldDB" id="A0A3F2RLV4"/>
<dbReference type="Proteomes" id="UP000284657">
    <property type="component" value="Unassembled WGS sequence"/>
</dbReference>
<dbReference type="EMBL" id="MBAD02000478">
    <property type="protein sequence ID" value="RLN67131.1"/>
    <property type="molecule type" value="Genomic_DNA"/>
</dbReference>
<evidence type="ECO:0000313" key="7">
    <source>
        <dbReference type="Proteomes" id="UP000284657"/>
    </source>
</evidence>
<feature type="compositionally biased region" description="Basic and acidic residues" evidence="2">
    <location>
        <begin position="198"/>
        <end position="210"/>
    </location>
</feature>
<feature type="compositionally biased region" description="Polar residues" evidence="2">
    <location>
        <begin position="179"/>
        <end position="197"/>
    </location>
</feature>
<feature type="region of interest" description="Disordered" evidence="2">
    <location>
        <begin position="511"/>
        <end position="553"/>
    </location>
</feature>
<feature type="compositionally biased region" description="Basic and acidic residues" evidence="2">
    <location>
        <begin position="220"/>
        <end position="233"/>
    </location>
</feature>
<gene>
    <name evidence="5" type="ORF">BBJ29_003422</name>
    <name evidence="4" type="ORF">BBP00_00006130</name>
</gene>
<feature type="compositionally biased region" description="Basic and acidic residues" evidence="2">
    <location>
        <begin position="635"/>
        <end position="644"/>
    </location>
</feature>
<keyword evidence="1" id="KW-0694">RNA-binding</keyword>
<evidence type="ECO:0000256" key="1">
    <source>
        <dbReference type="PROSITE-ProRule" id="PRU00176"/>
    </source>
</evidence>
<feature type="domain" description="RRM" evidence="3">
    <location>
        <begin position="312"/>
        <end position="392"/>
    </location>
</feature>
<feature type="compositionally biased region" description="Basic and acidic residues" evidence="2">
    <location>
        <begin position="661"/>
        <end position="670"/>
    </location>
</feature>
<sequence length="739" mass="83137">MAPTAEGDVLGELYAWDTTVEDDFALPADDPRRDEDKTEDAYEQMIHTASGDASDNVLSLAAQLLVKHFFRFPHVQLNVVDVLLKLCGPARSQAVRIHTLRSLLQIVKTPPATAAASTPTSAAAVARKNTKAWLQRIDQAVQKLLEMEKSSVILRQVTPLRHALDERLEMQQDPEQKQAKLTRSLNDSNSDNVSPTENSRKQTRDEKEATDGTESGYHTPSEREFKKVKRNDEQSQYQNDTKSNGNIVNLGQREESNGDATNRGNGNEESWKKQSQLPPSNTNGRVVENESRRRGSNNTPNTFSPRNCPPCPYLFLGSVPRHTPNDEIVEFLSPVYPDIEATSVQIKQPDYNATAYAFVSLPSADKAREAIRYVAANKFRGRVFLNANFARGPPVDTLLFVERTGEGLSMEDEGAVRDFDFTQCDPDVWDILCQQLERFGPLIYAEKGCVRFRSVDHAKSVIRKQHFNVKGYEIYPVYDTKEQFAIDSTRRGLNVHKQSFTLKSGRLVGGDAEYRGSKGRYKDEDKPMEGDPSGRRESERMMSQKYRERSGKTITLSVPRSYVEDRASVKALGWNRVRLKMRASIADLEMNHLSADLVAAERPRYADERSIAEVARDEQQDRQRFFQQQQHQHPGRREFRDPDLSRYGAGGRGGGRGGGRSRGDGDDRSRAAPSYRGGGRGGAIQVEEVSAMDKQHRSNNDDKPEAQQKEVKSGGVRLVRDELFAGMDDLTVDYEEDDD</sequence>
<evidence type="ECO:0000313" key="5">
    <source>
        <dbReference type="EMBL" id="RLN67131.1"/>
    </source>
</evidence>
<evidence type="ECO:0000313" key="6">
    <source>
        <dbReference type="Proteomes" id="UP000277300"/>
    </source>
</evidence>
<evidence type="ECO:0000313" key="4">
    <source>
        <dbReference type="EMBL" id="RLN60138.1"/>
    </source>
</evidence>